<evidence type="ECO:0000313" key="8">
    <source>
        <dbReference type="EMBL" id="RMI44318.1"/>
    </source>
</evidence>
<comment type="catalytic activity">
    <reaction evidence="4">
        <text>a 2'-deoxyadenosine in DNA + S-adenosyl-L-methionine = an N(6)-methyl-2'-deoxyadenosine in DNA + S-adenosyl-L-homocysteine + H(+)</text>
        <dbReference type="Rhea" id="RHEA:15197"/>
        <dbReference type="Rhea" id="RHEA-COMP:12418"/>
        <dbReference type="Rhea" id="RHEA-COMP:12419"/>
        <dbReference type="ChEBI" id="CHEBI:15378"/>
        <dbReference type="ChEBI" id="CHEBI:57856"/>
        <dbReference type="ChEBI" id="CHEBI:59789"/>
        <dbReference type="ChEBI" id="CHEBI:90615"/>
        <dbReference type="ChEBI" id="CHEBI:90616"/>
        <dbReference type="EC" id="2.1.1.72"/>
    </reaction>
</comment>
<reference evidence="8 9" key="1">
    <citation type="submission" date="2018-10" db="EMBL/GenBank/DDBJ databases">
        <title>Isolation, diversity and antifungal activity of actinobacteria from wheat.</title>
        <authorList>
            <person name="Han C."/>
        </authorList>
    </citation>
    <scope>NUCLEOTIDE SEQUENCE [LARGE SCALE GENOMIC DNA]</scope>
    <source>
        <strain evidence="8 9">NEAU-YY642</strain>
    </source>
</reference>
<evidence type="ECO:0000313" key="9">
    <source>
        <dbReference type="Proteomes" id="UP000278673"/>
    </source>
</evidence>
<evidence type="ECO:0000256" key="2">
    <source>
        <dbReference type="ARBA" id="ARBA00022603"/>
    </source>
</evidence>
<evidence type="ECO:0000256" key="1">
    <source>
        <dbReference type="ARBA" id="ARBA00011900"/>
    </source>
</evidence>
<dbReference type="SUPFAM" id="SSF53335">
    <property type="entry name" value="S-adenosyl-L-methionine-dependent methyltransferases"/>
    <property type="match status" value="1"/>
</dbReference>
<accession>A0A3M2MAY4</accession>
<dbReference type="Proteomes" id="UP000278673">
    <property type="component" value="Unassembled WGS sequence"/>
</dbReference>
<protein>
    <recommendedName>
        <fullName evidence="1">site-specific DNA-methyltransferase (adenine-specific)</fullName>
        <ecNumber evidence="1">2.1.1.72</ecNumber>
    </recommendedName>
</protein>
<dbReference type="AlphaFoldDB" id="A0A3M2MAY4"/>
<evidence type="ECO:0000259" key="6">
    <source>
        <dbReference type="Pfam" id="PF02384"/>
    </source>
</evidence>
<feature type="domain" description="DNA methylase adenine-specific" evidence="6">
    <location>
        <begin position="273"/>
        <end position="371"/>
    </location>
</feature>
<dbReference type="PRINTS" id="PR00507">
    <property type="entry name" value="N12N6MTFRASE"/>
</dbReference>
<dbReference type="InterPro" id="IPR041635">
    <property type="entry name" value="Type_ISP_LLaBIII_C"/>
</dbReference>
<evidence type="ECO:0000259" key="7">
    <source>
        <dbReference type="Pfam" id="PF18135"/>
    </source>
</evidence>
<dbReference type="EC" id="2.1.1.72" evidence="1"/>
<dbReference type="InterPro" id="IPR050953">
    <property type="entry name" value="N4_N6_ade-DNA_methylase"/>
</dbReference>
<keyword evidence="9" id="KW-1185">Reference proteome</keyword>
<feature type="region of interest" description="Disordered" evidence="5">
    <location>
        <begin position="552"/>
        <end position="575"/>
    </location>
</feature>
<dbReference type="PANTHER" id="PTHR33841">
    <property type="entry name" value="DNA METHYLTRANSFERASE YEEA-RELATED"/>
    <property type="match status" value="1"/>
</dbReference>
<dbReference type="Pfam" id="PF18135">
    <property type="entry name" value="Type_ISP_C"/>
    <property type="match status" value="1"/>
</dbReference>
<organism evidence="8 9">
    <name type="scientific">Streptomyces triticirhizae</name>
    <dbReference type="NCBI Taxonomy" id="2483353"/>
    <lineage>
        <taxon>Bacteria</taxon>
        <taxon>Bacillati</taxon>
        <taxon>Actinomycetota</taxon>
        <taxon>Actinomycetes</taxon>
        <taxon>Kitasatosporales</taxon>
        <taxon>Streptomycetaceae</taxon>
        <taxon>Streptomyces</taxon>
    </lineage>
</organism>
<gene>
    <name evidence="8" type="ORF">EBN88_05595</name>
</gene>
<dbReference type="GO" id="GO:0009007">
    <property type="term" value="F:site-specific DNA-methyltransferase (adenine-specific) activity"/>
    <property type="evidence" value="ECO:0007669"/>
    <property type="project" value="UniProtKB-EC"/>
</dbReference>
<dbReference type="EMBL" id="RFFJ01000017">
    <property type="protein sequence ID" value="RMI44318.1"/>
    <property type="molecule type" value="Genomic_DNA"/>
</dbReference>
<evidence type="ECO:0000256" key="5">
    <source>
        <dbReference type="SAM" id="MobiDB-lite"/>
    </source>
</evidence>
<name>A0A3M2MAY4_9ACTN</name>
<feature type="domain" description="Type ISP restriction-modification enzyme LLaBIII C-terminal specificity" evidence="7">
    <location>
        <begin position="664"/>
        <end position="1051"/>
    </location>
</feature>
<evidence type="ECO:0000256" key="3">
    <source>
        <dbReference type="ARBA" id="ARBA00022679"/>
    </source>
</evidence>
<dbReference type="GO" id="GO:0003677">
    <property type="term" value="F:DNA binding"/>
    <property type="evidence" value="ECO:0007669"/>
    <property type="project" value="InterPro"/>
</dbReference>
<keyword evidence="3 8" id="KW-0808">Transferase</keyword>
<keyword evidence="2 8" id="KW-0489">Methyltransferase</keyword>
<dbReference type="Pfam" id="PF02384">
    <property type="entry name" value="N6_Mtase"/>
    <property type="match status" value="1"/>
</dbReference>
<sequence>MHPGNVGAGIPDGGLFSAHQLSRAGGKQSAFDRQLPTHGVVEAKPLESDLDKIADTQQIKKYLLRYGKVLLTNFREFALWTQTPQGPVKGESFALAGTTEEFLALRAADLESVSSRFFDYLRRVILSGAPISRSEDLAAFLAAYAKQALDRVEKGNLKALEPLRKALSDALGVTFSGDRQAKFFRSTLVQTIFYGVFSAWVFWSAENKNKDERFDWRTASWFLNVPVVRALFDQVANASRLRPLHLDELLDWAGECLNQVDREAFFANFETDDAVLYFYEPFLAEFDPELRRQLGIWYTPSEVVKYMVDRVDAVLREELGCPNGFADERVWVLDPCVGTGSFLLEVLRKIHATRLETEGDSLAGFDVREAAIRRIIGFEILPAPFVVAHLQIGMLLRRMGAPLDADTEQRASVYLTNALTGWAKEQQQAISLPELADERDAASQVKQKAPILVVLGNPPYNAFAGVSPAEEGGLVSIYKEGLKKWGITRNNVDDLYVRFLRLAERRVTEMQGEGVVSLISNFSYLGDPSLVLVRERILAEFDSIWLDNLNGDSRETGKKTPDGRSDPSVFSTPRNREGISVGTAIGTFVRRQERSTVPSVLYRDFWGPAKREDLVASLGETQPGYQEILPLEDTAYSFRPQRLHDEYLKWARVDELSHVAPMPGLLEKRGGGLIDADREVLEARIQRFLDPTLSVEELGETIRGLAASWAGYIPEKVRERLIDAGGFKSDHVRRYLSRAFETHWAYLEPTPPLWNRARPDLQEAAEVDCEFFLARRRVPRALDGAAFYLSKHIGDDHVLHKNAYYIPTRRFGAEFSKSDGDQQSLFADMAADQESGTLANLSSKAREWLAGLSIGNPDANRAVGDMPWLHALAVGYSSEYLNENRDGGRFHFQRVPLPTSADGLSRGASLGRKVAELLDLDTTPSPELHESELKLRPVVGAIGTSDSSPLTAEDFSLVAWAIVQPGKVMPYEGRTTKRSWLSDERNALLAAGAGLGVAAETALSCLGDAVDVHLNERAIWRGVPSAVWKYKVGGHTVLRKWLSYRDRRVLERPLSTAEIRQFSMIVRRLTLLVLLSDGLDRHYQETRDASYSWRTTISRPDVDS</sequence>
<dbReference type="InterPro" id="IPR029063">
    <property type="entry name" value="SAM-dependent_MTases_sf"/>
</dbReference>
<evidence type="ECO:0000256" key="4">
    <source>
        <dbReference type="ARBA" id="ARBA00047942"/>
    </source>
</evidence>
<dbReference type="Gene3D" id="3.40.50.150">
    <property type="entry name" value="Vaccinia Virus protein VP39"/>
    <property type="match status" value="1"/>
</dbReference>
<feature type="compositionally biased region" description="Basic and acidic residues" evidence="5">
    <location>
        <begin position="552"/>
        <end position="565"/>
    </location>
</feature>
<dbReference type="GO" id="GO:0008170">
    <property type="term" value="F:N-methyltransferase activity"/>
    <property type="evidence" value="ECO:0007669"/>
    <property type="project" value="InterPro"/>
</dbReference>
<dbReference type="InterPro" id="IPR003356">
    <property type="entry name" value="DNA_methylase_A-5"/>
</dbReference>
<dbReference type="GO" id="GO:0032259">
    <property type="term" value="P:methylation"/>
    <property type="evidence" value="ECO:0007669"/>
    <property type="project" value="UniProtKB-KW"/>
</dbReference>
<comment type="caution">
    <text evidence="8">The sequence shown here is derived from an EMBL/GenBank/DDBJ whole genome shotgun (WGS) entry which is preliminary data.</text>
</comment>
<dbReference type="PANTHER" id="PTHR33841:SF1">
    <property type="entry name" value="DNA METHYLTRANSFERASE A"/>
    <property type="match status" value="1"/>
</dbReference>
<proteinExistence type="predicted"/>